<accession>A0A852ZXT7</accession>
<dbReference type="InterPro" id="IPR036388">
    <property type="entry name" value="WH-like_DNA-bd_sf"/>
</dbReference>
<dbReference type="EMBL" id="JACBZD010000001">
    <property type="protein sequence ID" value="NYI07156.1"/>
    <property type="molecule type" value="Genomic_DNA"/>
</dbReference>
<proteinExistence type="predicted"/>
<evidence type="ECO:0000313" key="1">
    <source>
        <dbReference type="EMBL" id="NYI07156.1"/>
    </source>
</evidence>
<dbReference type="Proteomes" id="UP000567795">
    <property type="component" value="Unassembled WGS sequence"/>
</dbReference>
<dbReference type="InterPro" id="IPR009057">
    <property type="entry name" value="Homeodomain-like_sf"/>
</dbReference>
<organism evidence="1 2">
    <name type="scientific">Allostreptomyces psammosilenae</name>
    <dbReference type="NCBI Taxonomy" id="1892865"/>
    <lineage>
        <taxon>Bacteria</taxon>
        <taxon>Bacillati</taxon>
        <taxon>Actinomycetota</taxon>
        <taxon>Actinomycetes</taxon>
        <taxon>Kitasatosporales</taxon>
        <taxon>Streptomycetaceae</taxon>
        <taxon>Allostreptomyces</taxon>
    </lineage>
</organism>
<dbReference type="AlphaFoldDB" id="A0A852ZXT7"/>
<reference evidence="1 2" key="1">
    <citation type="submission" date="2020-07" db="EMBL/GenBank/DDBJ databases">
        <title>Sequencing the genomes of 1000 actinobacteria strains.</title>
        <authorList>
            <person name="Klenk H.-P."/>
        </authorList>
    </citation>
    <scope>NUCLEOTIDE SEQUENCE [LARGE SCALE GENOMIC DNA]</scope>
    <source>
        <strain evidence="1 2">DSM 42178</strain>
    </source>
</reference>
<keyword evidence="2" id="KW-1185">Reference proteome</keyword>
<evidence type="ECO:0000313" key="2">
    <source>
        <dbReference type="Proteomes" id="UP000567795"/>
    </source>
</evidence>
<sequence>MYDMATRQRAVALYQSGMSLSEVSRATGISRGAIRSWSLPRVTGEGHVMLTSYSRHWPCLFPQHGPGKKHERAIVLEPWQRDILANHPWDVVRGLFHSDGSRVTNWTTATVSGKTKRYEYPRYFLTNKSADIVRIYCDALDLVGISWKVAAKRDGALHVSIARRESVALMDAHVGAKF</sequence>
<comment type="caution">
    <text evidence="1">The sequence shown here is derived from an EMBL/GenBank/DDBJ whole genome shotgun (WGS) entry which is preliminary data.</text>
</comment>
<name>A0A852ZXT7_9ACTN</name>
<dbReference type="Gene3D" id="1.10.10.10">
    <property type="entry name" value="Winged helix-like DNA-binding domain superfamily/Winged helix DNA-binding domain"/>
    <property type="match status" value="1"/>
</dbReference>
<dbReference type="Pfam" id="PF13384">
    <property type="entry name" value="HTH_23"/>
    <property type="match status" value="1"/>
</dbReference>
<dbReference type="SUPFAM" id="SSF46689">
    <property type="entry name" value="Homeodomain-like"/>
    <property type="match status" value="1"/>
</dbReference>
<dbReference type="RefSeq" id="WP_179815625.1">
    <property type="nucleotide sequence ID" value="NZ_JACBZD010000001.1"/>
</dbReference>
<gene>
    <name evidence="1" type="ORF">FHU37_004099</name>
</gene>
<protein>
    <submittedName>
        <fullName evidence="1">Uncharacterized protein</fullName>
    </submittedName>
</protein>